<dbReference type="EMBL" id="JAJCIS010000021">
    <property type="protein sequence ID" value="MCB7389280.1"/>
    <property type="molecule type" value="Genomic_DNA"/>
</dbReference>
<gene>
    <name evidence="5" type="ORF">LIZ65_18520</name>
</gene>
<evidence type="ECO:0000256" key="4">
    <source>
        <dbReference type="ARBA" id="ARBA00023163"/>
    </source>
</evidence>
<proteinExistence type="inferred from homology"/>
<dbReference type="InterPro" id="IPR036388">
    <property type="entry name" value="WH-like_DNA-bd_sf"/>
</dbReference>
<sequence>MEDLKLCDSEYRFMLIVWECAPVKSGELVRLCNERLGWKKSTTYTVIKKLETRGFLINQDTVVTPLVTKEECQAVESDYFVERTFGGSLPGFVAAFLGGKKITEQEAKELKELIDSHKEG</sequence>
<dbReference type="PIRSF" id="PIRSF019455">
    <property type="entry name" value="CopR_AtkY"/>
    <property type="match status" value="1"/>
</dbReference>
<keyword evidence="2" id="KW-0805">Transcription regulation</keyword>
<dbReference type="SUPFAM" id="SSF46785">
    <property type="entry name" value="Winged helix' DNA-binding domain"/>
    <property type="match status" value="1"/>
</dbReference>
<evidence type="ECO:0000313" key="6">
    <source>
        <dbReference type="Proteomes" id="UP001299546"/>
    </source>
</evidence>
<keyword evidence="3" id="KW-0238">DNA-binding</keyword>
<protein>
    <submittedName>
        <fullName evidence="5">BlaI/MecI/CopY family transcriptional regulator</fullName>
    </submittedName>
</protein>
<keyword evidence="4" id="KW-0804">Transcription</keyword>
<dbReference type="Pfam" id="PF03965">
    <property type="entry name" value="Penicillinase_R"/>
    <property type="match status" value="1"/>
</dbReference>
<reference evidence="5 6" key="1">
    <citation type="submission" date="2021-10" db="EMBL/GenBank/DDBJ databases">
        <title>Collection of gut derived symbiotic bacterial strains cultured from healthy donors.</title>
        <authorList>
            <person name="Lin H."/>
            <person name="Littmann E."/>
            <person name="Kohout C."/>
            <person name="Pamer E.G."/>
        </authorList>
    </citation>
    <scope>NUCLEOTIDE SEQUENCE [LARGE SCALE GENOMIC DNA]</scope>
    <source>
        <strain evidence="5 6">DFI.1.165</strain>
    </source>
</reference>
<dbReference type="InterPro" id="IPR005650">
    <property type="entry name" value="BlaI_family"/>
</dbReference>
<evidence type="ECO:0000256" key="1">
    <source>
        <dbReference type="ARBA" id="ARBA00011046"/>
    </source>
</evidence>
<dbReference type="Proteomes" id="UP001299546">
    <property type="component" value="Unassembled WGS sequence"/>
</dbReference>
<comment type="similarity">
    <text evidence="1">Belongs to the BlaI transcriptional regulatory family.</text>
</comment>
<dbReference type="InterPro" id="IPR036390">
    <property type="entry name" value="WH_DNA-bd_sf"/>
</dbReference>
<dbReference type="RefSeq" id="WP_066735800.1">
    <property type="nucleotide sequence ID" value="NZ_JAJCIQ010000020.1"/>
</dbReference>
<name>A0ABS8DLG2_9FIRM</name>
<keyword evidence="6" id="KW-1185">Reference proteome</keyword>
<accession>A0ABS8DLG2</accession>
<evidence type="ECO:0000256" key="2">
    <source>
        <dbReference type="ARBA" id="ARBA00023015"/>
    </source>
</evidence>
<organism evidence="5 6">
    <name type="scientific">Bariatricus massiliensis</name>
    <dbReference type="NCBI Taxonomy" id="1745713"/>
    <lineage>
        <taxon>Bacteria</taxon>
        <taxon>Bacillati</taxon>
        <taxon>Bacillota</taxon>
        <taxon>Clostridia</taxon>
        <taxon>Lachnospirales</taxon>
        <taxon>Lachnospiraceae</taxon>
        <taxon>Bariatricus</taxon>
    </lineage>
</organism>
<comment type="caution">
    <text evidence="5">The sequence shown here is derived from an EMBL/GenBank/DDBJ whole genome shotgun (WGS) entry which is preliminary data.</text>
</comment>
<dbReference type="Gene3D" id="1.10.4040.10">
    <property type="entry name" value="Penicillinase repressor domain"/>
    <property type="match status" value="1"/>
</dbReference>
<dbReference type="Gene3D" id="1.10.10.10">
    <property type="entry name" value="Winged helix-like DNA-binding domain superfamily/Winged helix DNA-binding domain"/>
    <property type="match status" value="1"/>
</dbReference>
<evidence type="ECO:0000256" key="3">
    <source>
        <dbReference type="ARBA" id="ARBA00023125"/>
    </source>
</evidence>
<evidence type="ECO:0000313" key="5">
    <source>
        <dbReference type="EMBL" id="MCB7389280.1"/>
    </source>
</evidence>